<reference evidence="2 3" key="1">
    <citation type="submission" date="2015-07" db="EMBL/GenBank/DDBJ databases">
        <title>The genome of Eufriesea mexicana.</title>
        <authorList>
            <person name="Pan H."/>
            <person name="Kapheim K."/>
        </authorList>
    </citation>
    <scope>NUCLEOTIDE SEQUENCE [LARGE SCALE GENOMIC DNA]</scope>
    <source>
        <strain evidence="2">0111107269</strain>
        <tissue evidence="2">Whole body</tissue>
    </source>
</reference>
<dbReference type="EMBL" id="KQ763442">
    <property type="protein sequence ID" value="OAD55087.1"/>
    <property type="molecule type" value="Genomic_DNA"/>
</dbReference>
<dbReference type="AlphaFoldDB" id="A0A310SDA9"/>
<proteinExistence type="predicted"/>
<dbReference type="Proteomes" id="UP000250275">
    <property type="component" value="Unassembled WGS sequence"/>
</dbReference>
<keyword evidence="3" id="KW-1185">Reference proteome</keyword>
<feature type="region of interest" description="Disordered" evidence="1">
    <location>
        <begin position="61"/>
        <end position="122"/>
    </location>
</feature>
<protein>
    <submittedName>
        <fullName evidence="2">Uncharacterized protein</fullName>
    </submittedName>
</protein>
<gene>
    <name evidence="2" type="ORF">WN48_05600</name>
</gene>
<accession>A0A310SDA9</accession>
<name>A0A310SDA9_9HYME</name>
<evidence type="ECO:0000256" key="1">
    <source>
        <dbReference type="SAM" id="MobiDB-lite"/>
    </source>
</evidence>
<sequence length="122" mass="12802">MYIRLPIYAHAIITVVVRQNSRRFQRLWAAGIGEKSGANDVGTLIGVGNRHSLPLLRLRLPSRTDCGKSGPSDRGTELGVGETSRLSPLLRPRVPSTGNGGKSGASDGGTPLGVGETDTLSP</sequence>
<evidence type="ECO:0000313" key="3">
    <source>
        <dbReference type="Proteomes" id="UP000250275"/>
    </source>
</evidence>
<feature type="compositionally biased region" description="Gly residues" evidence="1">
    <location>
        <begin position="98"/>
        <end position="112"/>
    </location>
</feature>
<organism evidence="2 3">
    <name type="scientific">Eufriesea mexicana</name>
    <dbReference type="NCBI Taxonomy" id="516756"/>
    <lineage>
        <taxon>Eukaryota</taxon>
        <taxon>Metazoa</taxon>
        <taxon>Ecdysozoa</taxon>
        <taxon>Arthropoda</taxon>
        <taxon>Hexapoda</taxon>
        <taxon>Insecta</taxon>
        <taxon>Pterygota</taxon>
        <taxon>Neoptera</taxon>
        <taxon>Endopterygota</taxon>
        <taxon>Hymenoptera</taxon>
        <taxon>Apocrita</taxon>
        <taxon>Aculeata</taxon>
        <taxon>Apoidea</taxon>
        <taxon>Anthophila</taxon>
        <taxon>Apidae</taxon>
        <taxon>Eufriesea</taxon>
    </lineage>
</organism>
<evidence type="ECO:0000313" key="2">
    <source>
        <dbReference type="EMBL" id="OAD55087.1"/>
    </source>
</evidence>